<protein>
    <submittedName>
        <fullName evidence="5">Class A sortase</fullName>
    </submittedName>
</protein>
<dbReference type="Proteomes" id="UP000257607">
    <property type="component" value="Plasmid p-1.1928_2"/>
</dbReference>
<reference evidence="5 6" key="1">
    <citation type="submission" date="2018-07" db="EMBL/GenBank/DDBJ databases">
        <title>Lactobacillus curvatus genome sequence.</title>
        <authorList>
            <person name="Prechtl R."/>
        </authorList>
    </citation>
    <scope>NUCLEOTIDE SEQUENCE [LARGE SCALE GENOMIC DNA]</scope>
    <source>
        <strain evidence="5 6">TMW 1.1928</strain>
        <plasmid evidence="5 6">p-1.1928_2</plasmid>
    </source>
</reference>
<gene>
    <name evidence="5" type="ORF">DT351_11170</name>
</gene>
<feature type="active site" description="Acyl-thioester intermediate" evidence="4">
    <location>
        <position position="196"/>
    </location>
</feature>
<dbReference type="GO" id="GO:0008234">
    <property type="term" value="F:cysteine-type peptidase activity"/>
    <property type="evidence" value="ECO:0007669"/>
    <property type="project" value="UniProtKB-KW"/>
</dbReference>
<keyword evidence="3" id="KW-0788">Thiol protease</keyword>
<name>A0A385AH04_LATCU</name>
<evidence type="ECO:0000313" key="5">
    <source>
        <dbReference type="EMBL" id="AXN36901.1"/>
    </source>
</evidence>
<keyword evidence="5" id="KW-0614">Plasmid</keyword>
<dbReference type="EMBL" id="CP031005">
    <property type="protein sequence ID" value="AXN36901.1"/>
    <property type="molecule type" value="Genomic_DNA"/>
</dbReference>
<evidence type="ECO:0000256" key="3">
    <source>
        <dbReference type="ARBA" id="ARBA00022807"/>
    </source>
</evidence>
<proteinExistence type="predicted"/>
<keyword evidence="1" id="KW-0645">Protease</keyword>
<organism evidence="5 6">
    <name type="scientific">Latilactobacillus curvatus</name>
    <name type="common">Lactobacillus curvatus</name>
    <dbReference type="NCBI Taxonomy" id="28038"/>
    <lineage>
        <taxon>Bacteria</taxon>
        <taxon>Bacillati</taxon>
        <taxon>Bacillota</taxon>
        <taxon>Bacilli</taxon>
        <taxon>Lactobacillales</taxon>
        <taxon>Lactobacillaceae</taxon>
        <taxon>Latilactobacillus</taxon>
    </lineage>
</organism>
<evidence type="ECO:0000256" key="2">
    <source>
        <dbReference type="ARBA" id="ARBA00022801"/>
    </source>
</evidence>
<dbReference type="InterPro" id="IPR023365">
    <property type="entry name" value="Sortase_dom-sf"/>
</dbReference>
<geneLocation type="plasmid" evidence="5 6">
    <name>p-1.1928_2</name>
</geneLocation>
<dbReference type="Gene3D" id="2.40.260.10">
    <property type="entry name" value="Sortase"/>
    <property type="match status" value="1"/>
</dbReference>
<feature type="active site" description="Proton donor/acceptor" evidence="4">
    <location>
        <position position="132"/>
    </location>
</feature>
<dbReference type="Pfam" id="PF04203">
    <property type="entry name" value="Sortase"/>
    <property type="match status" value="1"/>
</dbReference>
<dbReference type="RefSeq" id="WP_116843855.1">
    <property type="nucleotide sequence ID" value="NZ_CP031005.1"/>
</dbReference>
<evidence type="ECO:0000256" key="1">
    <source>
        <dbReference type="ARBA" id="ARBA00022670"/>
    </source>
</evidence>
<evidence type="ECO:0000256" key="4">
    <source>
        <dbReference type="PIRSR" id="PIRSR605754-1"/>
    </source>
</evidence>
<dbReference type="NCBIfam" id="TIGR01076">
    <property type="entry name" value="sortase_fam"/>
    <property type="match status" value="1"/>
</dbReference>
<dbReference type="AlphaFoldDB" id="A0A385AH04"/>
<keyword evidence="2" id="KW-0378">Hydrolase</keyword>
<evidence type="ECO:0000313" key="6">
    <source>
        <dbReference type="Proteomes" id="UP000257607"/>
    </source>
</evidence>
<dbReference type="InterPro" id="IPR005754">
    <property type="entry name" value="Sortase"/>
</dbReference>
<dbReference type="SUPFAM" id="SSF63817">
    <property type="entry name" value="Sortase"/>
    <property type="match status" value="1"/>
</dbReference>
<dbReference type="InterPro" id="IPR042007">
    <property type="entry name" value="Sortase_A"/>
</dbReference>
<dbReference type="CDD" id="cd06165">
    <property type="entry name" value="Sortase_A"/>
    <property type="match status" value="1"/>
</dbReference>
<sequence>MSKKNTILVVFVLTGAFLVGLGVFKKVELYQQTQQQLMQKKALFAKARTKFNSVKHAKYDNKVIHDFDYKDYKAAIDNDIINKYSIGTITIPSVGIKEPILEGVSNQKLSVGVVTVKPNQKPGQGNYALAGHNQLNNGKLLFGNLAYVKPGNQIIISTKEGTFKYQVTQIDKRLSAAHGEIIDDNQGEGIVTLYTCNNQTNNDRIFVRARLLE</sequence>
<dbReference type="GO" id="GO:0006508">
    <property type="term" value="P:proteolysis"/>
    <property type="evidence" value="ECO:0007669"/>
    <property type="project" value="UniProtKB-KW"/>
</dbReference>
<accession>A0A385AH04</accession>